<sequence>MRILMATGLTYLPQRVGGAQSSMHDFAEALIARGHEVAILASLDISDRLGQLNRLKRNLFRWNRYPCDRWAGYKVYRGWNPASGVREIVRRFQPDIIFIHVEDTLRFAAASRAINLPAVVYLHDVEFHNLTAEPHDLTGITWLANSHYTANKFKATYGLEATVLHNIIKKENYQVPDHKGGYVTFINPHPWKGVELAFAIAQTCPDIPFLFVECWRLPKQEQAALQKRIQQTNNITWRPRSLDMREVYRDTSLLIVPSQCEEAWGRVVTEAQINSIPVLASNRGGLPEAVGNGGLILPQDDPAPWIEAIHTLWYNAEQRLNLGIAAGKRANAIELSLPYIAQTLEDHLLQAATFA</sequence>
<dbReference type="Gene3D" id="3.40.50.2000">
    <property type="entry name" value="Glycogen Phosphorylase B"/>
    <property type="match status" value="2"/>
</dbReference>
<dbReference type="PANTHER" id="PTHR12526">
    <property type="entry name" value="GLYCOSYLTRANSFERASE"/>
    <property type="match status" value="1"/>
</dbReference>
<dbReference type="Pfam" id="PF13439">
    <property type="entry name" value="Glyco_transf_4"/>
    <property type="match status" value="1"/>
</dbReference>
<protein>
    <recommendedName>
        <fullName evidence="3">Glycosyltransferase subfamily 4-like N-terminal domain-containing protein</fullName>
    </recommendedName>
</protein>
<accession>A0A7U7G7F4</accession>
<dbReference type="InterPro" id="IPR028098">
    <property type="entry name" value="Glyco_trans_4-like_N"/>
</dbReference>
<dbReference type="GO" id="GO:0016757">
    <property type="term" value="F:glycosyltransferase activity"/>
    <property type="evidence" value="ECO:0007669"/>
    <property type="project" value="UniProtKB-KW"/>
</dbReference>
<evidence type="ECO:0000313" key="4">
    <source>
        <dbReference type="EMBL" id="CDH43069.1"/>
    </source>
</evidence>
<keyword evidence="5" id="KW-1185">Reference proteome</keyword>
<dbReference type="Pfam" id="PF13692">
    <property type="entry name" value="Glyco_trans_1_4"/>
    <property type="match status" value="1"/>
</dbReference>
<dbReference type="AlphaFoldDB" id="A0A7U7G7F4"/>
<comment type="caution">
    <text evidence="4">The sequence shown here is derived from an EMBL/GenBank/DDBJ whole genome shotgun (WGS) entry which is preliminary data.</text>
</comment>
<dbReference type="EMBL" id="CBTK010000002">
    <property type="protein sequence ID" value="CDH43069.1"/>
    <property type="molecule type" value="Genomic_DNA"/>
</dbReference>
<organism evidence="4 5">
    <name type="scientific">Candidatus Contendobacter odensis Run_B_J11</name>
    <dbReference type="NCBI Taxonomy" id="1400861"/>
    <lineage>
        <taxon>Bacteria</taxon>
        <taxon>Pseudomonadati</taxon>
        <taxon>Pseudomonadota</taxon>
        <taxon>Gammaproteobacteria</taxon>
        <taxon>Candidatus Competibacteraceae</taxon>
        <taxon>Candidatus Contendibacter</taxon>
    </lineage>
</organism>
<dbReference type="PANTHER" id="PTHR12526:SF510">
    <property type="entry name" value="D-INOSITOL 3-PHOSPHATE GLYCOSYLTRANSFERASE"/>
    <property type="match status" value="1"/>
</dbReference>
<reference evidence="4 5" key="1">
    <citation type="journal article" date="2014" name="ISME J.">
        <title>Candidatus Competibacter-lineage genomes retrieved from metagenomes reveal functional metabolic diversity.</title>
        <authorList>
            <person name="McIlroy S.J."/>
            <person name="Albertsen M."/>
            <person name="Andresen E.K."/>
            <person name="Saunders A.M."/>
            <person name="Kristiansen R."/>
            <person name="Stokholm-Bjerregaard M."/>
            <person name="Nielsen K.L."/>
            <person name="Nielsen P.H."/>
        </authorList>
    </citation>
    <scope>NUCLEOTIDE SEQUENCE [LARGE SCALE GENOMIC DNA]</scope>
    <source>
        <strain evidence="4 5">Run_B_J11</strain>
    </source>
</reference>
<gene>
    <name evidence="4" type="ORF">BN874_100022</name>
</gene>
<name>A0A7U7G7F4_9GAMM</name>
<keyword evidence="1" id="KW-0328">Glycosyltransferase</keyword>
<dbReference type="Proteomes" id="UP000019184">
    <property type="component" value="Unassembled WGS sequence"/>
</dbReference>
<evidence type="ECO:0000256" key="1">
    <source>
        <dbReference type="ARBA" id="ARBA00022676"/>
    </source>
</evidence>
<evidence type="ECO:0000256" key="2">
    <source>
        <dbReference type="ARBA" id="ARBA00022679"/>
    </source>
</evidence>
<feature type="domain" description="Glycosyltransferase subfamily 4-like N-terminal" evidence="3">
    <location>
        <begin position="16"/>
        <end position="168"/>
    </location>
</feature>
<dbReference type="RefSeq" id="WP_051497224.1">
    <property type="nucleotide sequence ID" value="NZ_CBTK010000002.1"/>
</dbReference>
<dbReference type="SUPFAM" id="SSF53756">
    <property type="entry name" value="UDP-Glycosyltransferase/glycogen phosphorylase"/>
    <property type="match status" value="1"/>
</dbReference>
<proteinExistence type="predicted"/>
<evidence type="ECO:0000259" key="3">
    <source>
        <dbReference type="Pfam" id="PF13439"/>
    </source>
</evidence>
<keyword evidence="2" id="KW-0808">Transferase</keyword>
<dbReference type="OrthoDB" id="255821at2"/>
<evidence type="ECO:0000313" key="5">
    <source>
        <dbReference type="Proteomes" id="UP000019184"/>
    </source>
</evidence>